<dbReference type="RefSeq" id="XP_025340065.1">
    <property type="nucleotide sequence ID" value="XM_025485134.1"/>
</dbReference>
<organism evidence="2 3">
    <name type="scientific">Candidozyma haemuli</name>
    <dbReference type="NCBI Taxonomy" id="45357"/>
    <lineage>
        <taxon>Eukaryota</taxon>
        <taxon>Fungi</taxon>
        <taxon>Dikarya</taxon>
        <taxon>Ascomycota</taxon>
        <taxon>Saccharomycotina</taxon>
        <taxon>Pichiomycetes</taxon>
        <taxon>Metschnikowiaceae</taxon>
        <taxon>Candidozyma</taxon>
    </lineage>
</organism>
<feature type="coiled-coil region" evidence="1">
    <location>
        <begin position="98"/>
        <end position="125"/>
    </location>
</feature>
<accession>A0A2V1AMW0</accession>
<protein>
    <submittedName>
        <fullName evidence="2">Uncharacterized protein</fullName>
    </submittedName>
</protein>
<dbReference type="OrthoDB" id="4091843at2759"/>
<evidence type="ECO:0000256" key="1">
    <source>
        <dbReference type="SAM" id="Coils"/>
    </source>
</evidence>
<dbReference type="GeneID" id="37006752"/>
<sequence>MSLVTNQQQSVIDAAIDSYISTHDNVAYQYLKFRSSVLENLKQIQKEKSENGEVSEETLKRLQELKYENEKFKVSYPAYVDRLSGRIDFAENNTPQYVSELQQNYDELSKKNEKLKANLKTLREEYAPIVERMGSMVAKFEMSFASGRVGQKNGRPITTIAYRESAPNPKGIYLDYQSTVFMREELEQSLQTLDMELRNLKTVDEIDEGGEEKPQTGTQSHSIDTLKHLNELIDRSRASRRLGPDKVSFDLTRSIDIPKDARYMSVDEYEQTNQALARDIKDLVARGAIAKERWLANAKKLQAVDDMLRSFDESMEVD</sequence>
<keyword evidence="1" id="KW-0175">Coiled coil</keyword>
<evidence type="ECO:0000313" key="2">
    <source>
        <dbReference type="EMBL" id="PVH19125.1"/>
    </source>
</evidence>
<reference evidence="2 3" key="1">
    <citation type="submission" date="2017-12" db="EMBL/GenBank/DDBJ databases">
        <title>Genome Sequence of a Multidrug-Resistant Candida haemulonii Isolate from a Patient with Chronic Leg Ulcers in Israel.</title>
        <authorList>
            <person name="Chow N.A."/>
            <person name="Gade L."/>
            <person name="Batra D."/>
            <person name="Rowe L.A."/>
            <person name="Ben-Ami R."/>
            <person name="Loparev V.N."/>
            <person name="Litvintseva A.P."/>
        </authorList>
    </citation>
    <scope>NUCLEOTIDE SEQUENCE [LARGE SCALE GENOMIC DNA]</scope>
    <source>
        <strain evidence="2 3">B11899</strain>
    </source>
</reference>
<gene>
    <name evidence="2" type="ORF">CXQ85_001421</name>
</gene>
<dbReference type="VEuPathDB" id="FungiDB:CXQ85_001421"/>
<proteinExistence type="predicted"/>
<dbReference type="Proteomes" id="UP000244309">
    <property type="component" value="Unassembled WGS sequence"/>
</dbReference>
<dbReference type="EMBL" id="PKFO01000001">
    <property type="protein sequence ID" value="PVH19125.1"/>
    <property type="molecule type" value="Genomic_DNA"/>
</dbReference>
<evidence type="ECO:0000313" key="3">
    <source>
        <dbReference type="Proteomes" id="UP000244309"/>
    </source>
</evidence>
<dbReference type="AlphaFoldDB" id="A0A2V1AMW0"/>
<name>A0A2V1AMW0_9ASCO</name>
<comment type="caution">
    <text evidence="2">The sequence shown here is derived from an EMBL/GenBank/DDBJ whole genome shotgun (WGS) entry which is preliminary data.</text>
</comment>
<keyword evidence="3" id="KW-1185">Reference proteome</keyword>